<dbReference type="SMART" id="SM00388">
    <property type="entry name" value="HisKA"/>
    <property type="match status" value="1"/>
</dbReference>
<keyword evidence="13" id="KW-1185">Reference proteome</keyword>
<dbReference type="SMART" id="SM00387">
    <property type="entry name" value="HATPase_c"/>
    <property type="match status" value="1"/>
</dbReference>
<dbReference type="AlphaFoldDB" id="A0A1I1FRN5"/>
<keyword evidence="4" id="KW-0597">Phosphoprotein</keyword>
<dbReference type="GO" id="GO:0000155">
    <property type="term" value="F:phosphorelay sensor kinase activity"/>
    <property type="evidence" value="ECO:0007669"/>
    <property type="project" value="InterPro"/>
</dbReference>
<evidence type="ECO:0000256" key="6">
    <source>
        <dbReference type="ARBA" id="ARBA00022777"/>
    </source>
</evidence>
<reference evidence="12 13" key="1">
    <citation type="submission" date="2016-10" db="EMBL/GenBank/DDBJ databases">
        <authorList>
            <person name="de Groot N.N."/>
        </authorList>
    </citation>
    <scope>NUCLEOTIDE SEQUENCE [LARGE SCALE GENOMIC DNA]</scope>
    <source>
        <strain evidence="12 13">DSM 19113</strain>
    </source>
</reference>
<dbReference type="OrthoDB" id="9786919at2"/>
<evidence type="ECO:0000256" key="1">
    <source>
        <dbReference type="ARBA" id="ARBA00000085"/>
    </source>
</evidence>
<dbReference type="PROSITE" id="PS51257">
    <property type="entry name" value="PROKAR_LIPOPROTEIN"/>
    <property type="match status" value="1"/>
</dbReference>
<gene>
    <name evidence="12" type="ORF">SAMN05660453_0863</name>
</gene>
<dbReference type="RefSeq" id="WP_091502400.1">
    <property type="nucleotide sequence ID" value="NZ_FOLI01000003.1"/>
</dbReference>
<dbReference type="EC" id="2.7.13.3" evidence="3"/>
<feature type="domain" description="HAMP" evidence="11">
    <location>
        <begin position="80"/>
        <end position="134"/>
    </location>
</feature>
<evidence type="ECO:0000256" key="9">
    <source>
        <dbReference type="SAM" id="Phobius"/>
    </source>
</evidence>
<dbReference type="PROSITE" id="PS50885">
    <property type="entry name" value="HAMP"/>
    <property type="match status" value="1"/>
</dbReference>
<dbReference type="GO" id="GO:0005886">
    <property type="term" value="C:plasma membrane"/>
    <property type="evidence" value="ECO:0007669"/>
    <property type="project" value="TreeGrafter"/>
</dbReference>
<feature type="domain" description="Histidine kinase" evidence="10">
    <location>
        <begin position="142"/>
        <end position="359"/>
    </location>
</feature>
<dbReference type="InterPro" id="IPR036890">
    <property type="entry name" value="HATPase_C_sf"/>
</dbReference>
<dbReference type="PROSITE" id="PS50109">
    <property type="entry name" value="HIS_KIN"/>
    <property type="match status" value="1"/>
</dbReference>
<keyword evidence="6 12" id="KW-0418">Kinase</keyword>
<proteinExistence type="predicted"/>
<dbReference type="SUPFAM" id="SSF47384">
    <property type="entry name" value="Homodimeric domain of signal transducing histidine kinase"/>
    <property type="match status" value="1"/>
</dbReference>
<evidence type="ECO:0000313" key="13">
    <source>
        <dbReference type="Proteomes" id="UP000199376"/>
    </source>
</evidence>
<evidence type="ECO:0000256" key="7">
    <source>
        <dbReference type="ARBA" id="ARBA00023012"/>
    </source>
</evidence>
<dbReference type="GO" id="GO:0016036">
    <property type="term" value="P:cellular response to phosphate starvation"/>
    <property type="evidence" value="ECO:0007669"/>
    <property type="project" value="TreeGrafter"/>
</dbReference>
<dbReference type="CDD" id="cd00082">
    <property type="entry name" value="HisKA"/>
    <property type="match status" value="1"/>
</dbReference>
<dbReference type="PANTHER" id="PTHR45453">
    <property type="entry name" value="PHOSPHATE REGULON SENSOR PROTEIN PHOR"/>
    <property type="match status" value="1"/>
</dbReference>
<keyword evidence="9" id="KW-0812">Transmembrane</keyword>
<dbReference type="InterPro" id="IPR003660">
    <property type="entry name" value="HAMP_dom"/>
</dbReference>
<dbReference type="InterPro" id="IPR003661">
    <property type="entry name" value="HisK_dim/P_dom"/>
</dbReference>
<dbReference type="InterPro" id="IPR003594">
    <property type="entry name" value="HATPase_dom"/>
</dbReference>
<dbReference type="FunFam" id="1.10.287.130:FF:000001">
    <property type="entry name" value="Two-component sensor histidine kinase"/>
    <property type="match status" value="1"/>
</dbReference>
<organism evidence="12 13">
    <name type="scientific">Fructobacillus durionis</name>
    <dbReference type="NCBI Taxonomy" id="283737"/>
    <lineage>
        <taxon>Bacteria</taxon>
        <taxon>Bacillati</taxon>
        <taxon>Bacillota</taxon>
        <taxon>Bacilli</taxon>
        <taxon>Lactobacillales</taxon>
        <taxon>Lactobacillaceae</taxon>
        <taxon>Fructobacillus</taxon>
    </lineage>
</organism>
<dbReference type="FunFam" id="3.30.565.10:FF:000006">
    <property type="entry name" value="Sensor histidine kinase WalK"/>
    <property type="match status" value="1"/>
</dbReference>
<comment type="subcellular location">
    <subcellularLocation>
        <location evidence="2">Membrane</location>
    </subcellularLocation>
</comment>
<evidence type="ECO:0000256" key="3">
    <source>
        <dbReference type="ARBA" id="ARBA00012438"/>
    </source>
</evidence>
<accession>A0A1I1FRN5</accession>
<comment type="catalytic activity">
    <reaction evidence="1">
        <text>ATP + protein L-histidine = ADP + protein N-phospho-L-histidine.</text>
        <dbReference type="EC" id="2.7.13.3"/>
    </reaction>
</comment>
<keyword evidence="5" id="KW-0808">Transferase</keyword>
<name>A0A1I1FRN5_9LACO</name>
<dbReference type="InterPro" id="IPR005467">
    <property type="entry name" value="His_kinase_dom"/>
</dbReference>
<evidence type="ECO:0000256" key="8">
    <source>
        <dbReference type="ARBA" id="ARBA00023136"/>
    </source>
</evidence>
<protein>
    <recommendedName>
        <fullName evidence="3">histidine kinase</fullName>
        <ecNumber evidence="3">2.7.13.3</ecNumber>
    </recommendedName>
</protein>
<dbReference type="InterPro" id="IPR036097">
    <property type="entry name" value="HisK_dim/P_sf"/>
</dbReference>
<dbReference type="PRINTS" id="PR00344">
    <property type="entry name" value="BCTRLSENSOR"/>
</dbReference>
<feature type="transmembrane region" description="Helical" evidence="9">
    <location>
        <begin position="20"/>
        <end position="43"/>
    </location>
</feature>
<dbReference type="InterPro" id="IPR050351">
    <property type="entry name" value="BphY/WalK/GraS-like"/>
</dbReference>
<dbReference type="SUPFAM" id="SSF55874">
    <property type="entry name" value="ATPase domain of HSP90 chaperone/DNA topoisomerase II/histidine kinase"/>
    <property type="match status" value="1"/>
</dbReference>
<dbReference type="Pfam" id="PF00512">
    <property type="entry name" value="HisKA"/>
    <property type="match status" value="1"/>
</dbReference>
<evidence type="ECO:0000259" key="10">
    <source>
        <dbReference type="PROSITE" id="PS50109"/>
    </source>
</evidence>
<feature type="transmembrane region" description="Helical" evidence="9">
    <location>
        <begin position="63"/>
        <end position="84"/>
    </location>
</feature>
<dbReference type="EMBL" id="FOLI01000003">
    <property type="protein sequence ID" value="SFC01985.1"/>
    <property type="molecule type" value="Genomic_DNA"/>
</dbReference>
<keyword evidence="7" id="KW-0902">Two-component regulatory system</keyword>
<dbReference type="PANTHER" id="PTHR45453:SF1">
    <property type="entry name" value="PHOSPHATE REGULON SENSOR PROTEIN PHOR"/>
    <property type="match status" value="1"/>
</dbReference>
<evidence type="ECO:0000256" key="5">
    <source>
        <dbReference type="ARBA" id="ARBA00022679"/>
    </source>
</evidence>
<dbReference type="Gene3D" id="3.30.565.10">
    <property type="entry name" value="Histidine kinase-like ATPase, C-terminal domain"/>
    <property type="match status" value="1"/>
</dbReference>
<dbReference type="GO" id="GO:0004721">
    <property type="term" value="F:phosphoprotein phosphatase activity"/>
    <property type="evidence" value="ECO:0007669"/>
    <property type="project" value="TreeGrafter"/>
</dbReference>
<dbReference type="Proteomes" id="UP000199376">
    <property type="component" value="Unassembled WGS sequence"/>
</dbReference>
<evidence type="ECO:0000259" key="11">
    <source>
        <dbReference type="PROSITE" id="PS50885"/>
    </source>
</evidence>
<evidence type="ECO:0000313" key="12">
    <source>
        <dbReference type="EMBL" id="SFC01985.1"/>
    </source>
</evidence>
<keyword evidence="8 9" id="KW-0472">Membrane</keyword>
<dbReference type="STRING" id="283737.SAMN05660453_0863"/>
<dbReference type="Gene3D" id="6.10.340.10">
    <property type="match status" value="1"/>
</dbReference>
<dbReference type="Gene3D" id="1.10.287.130">
    <property type="match status" value="1"/>
</dbReference>
<evidence type="ECO:0000256" key="2">
    <source>
        <dbReference type="ARBA" id="ARBA00004370"/>
    </source>
</evidence>
<keyword evidence="9" id="KW-1133">Transmembrane helix</keyword>
<dbReference type="Pfam" id="PF02518">
    <property type="entry name" value="HATPase_c"/>
    <property type="match status" value="1"/>
</dbReference>
<evidence type="ECO:0000256" key="4">
    <source>
        <dbReference type="ARBA" id="ARBA00022553"/>
    </source>
</evidence>
<dbReference type="InterPro" id="IPR004358">
    <property type="entry name" value="Sig_transdc_His_kin-like_C"/>
</dbReference>
<sequence length="377" mass="42330">MVKKNDNNQKNSPFKTTQAILTFGLTVGFLLIACGIFLGLMVVQGPELTETVFAAVGHWWWSFLIFSLCGIVLLAFLLAQAFVWPMKKLAKVMRTFEEDPLTKERVKPVGYNQELNDLGTVLNDTMGQVQNLIQSQQDFVSDVSHELRTPVAIVKGHLNLLERWGKDDPEVLDDSLSSSLAEIKRMEVLVNEMLQLTRAEKLTVNSEQDHTAVWPVVDRVYHDFQILHPDFTWSFDNSLSKESEVAIRPDHLEQMLIILIDNALKYSTERKEVHLALAQAGAWIEIGVQDFGQGIAAEDLDRVFDRFYRVDKARVHQPGGNGLGLSIVKKMVAAYGGQVQVESALGSGSSFRLRFPMVKKLTSVDSEPAGEEKNEEE</sequence>